<evidence type="ECO:0000313" key="2">
    <source>
        <dbReference type="Proteomes" id="UP001218188"/>
    </source>
</evidence>
<name>A0AAD6TDG5_9AGAR</name>
<proteinExistence type="predicted"/>
<reference evidence="1" key="1">
    <citation type="submission" date="2023-03" db="EMBL/GenBank/DDBJ databases">
        <title>Massive genome expansion in bonnet fungi (Mycena s.s.) driven by repeated elements and novel gene families across ecological guilds.</title>
        <authorList>
            <consortium name="Lawrence Berkeley National Laboratory"/>
            <person name="Harder C.B."/>
            <person name="Miyauchi S."/>
            <person name="Viragh M."/>
            <person name="Kuo A."/>
            <person name="Thoen E."/>
            <person name="Andreopoulos B."/>
            <person name="Lu D."/>
            <person name="Skrede I."/>
            <person name="Drula E."/>
            <person name="Henrissat B."/>
            <person name="Morin E."/>
            <person name="Kohler A."/>
            <person name="Barry K."/>
            <person name="LaButti K."/>
            <person name="Morin E."/>
            <person name="Salamov A."/>
            <person name="Lipzen A."/>
            <person name="Mereny Z."/>
            <person name="Hegedus B."/>
            <person name="Baldrian P."/>
            <person name="Stursova M."/>
            <person name="Weitz H."/>
            <person name="Taylor A."/>
            <person name="Grigoriev I.V."/>
            <person name="Nagy L.G."/>
            <person name="Martin F."/>
            <person name="Kauserud H."/>
        </authorList>
    </citation>
    <scope>NUCLEOTIDE SEQUENCE</scope>
    <source>
        <strain evidence="1">CBHHK200</strain>
    </source>
</reference>
<organism evidence="1 2">
    <name type="scientific">Mycena alexandri</name>
    <dbReference type="NCBI Taxonomy" id="1745969"/>
    <lineage>
        <taxon>Eukaryota</taxon>
        <taxon>Fungi</taxon>
        <taxon>Dikarya</taxon>
        <taxon>Basidiomycota</taxon>
        <taxon>Agaricomycotina</taxon>
        <taxon>Agaricomycetes</taxon>
        <taxon>Agaricomycetidae</taxon>
        <taxon>Agaricales</taxon>
        <taxon>Marasmiineae</taxon>
        <taxon>Mycenaceae</taxon>
        <taxon>Mycena</taxon>
    </lineage>
</organism>
<dbReference type="Proteomes" id="UP001218188">
    <property type="component" value="Unassembled WGS sequence"/>
</dbReference>
<comment type="caution">
    <text evidence="1">The sequence shown here is derived from an EMBL/GenBank/DDBJ whole genome shotgun (WGS) entry which is preliminary data.</text>
</comment>
<evidence type="ECO:0000313" key="1">
    <source>
        <dbReference type="EMBL" id="KAJ7043305.1"/>
    </source>
</evidence>
<gene>
    <name evidence="1" type="ORF">C8F04DRAFT_36997</name>
</gene>
<accession>A0AAD6TDG5</accession>
<sequence>MSSSASPVPEQQAPAIPVAELERVVSPTPSAKKRFSALQRIKKLGGKFKPKSKKAVTAIPKETLAPVLEAQEELAVEEDATVGQLDIADPPEPATLAERIRTLISSLPAPSPQRPPIKTDPPPVDADGCPIPPAGAVRIKDPKLIELLSDPDIMAGSPDDNRLSVWSALDALPAPAPKKPTMTDALLSSSDDEPGDDVQIKGDVMVYCPLHPTAESKVELAHTRVVEVPVGKLDGLGQQSRWDFLWSVTVGLVKSPPPQTKLVQIWVPSTTKISFHALWWGYRMYLPPPVMASLNEDETEAEKIVGTITAALSWFLGHTDVTSIPPALQPAFLLLQKLAPYAGYIATFVAWIWGTVKNTDKGNGVVLTATWLLPVALIPSAIKASDAPGTTPPTPAAATSTA</sequence>
<protein>
    <submittedName>
        <fullName evidence="1">Uncharacterized protein</fullName>
    </submittedName>
</protein>
<dbReference type="EMBL" id="JARJCM010000010">
    <property type="protein sequence ID" value="KAJ7043305.1"/>
    <property type="molecule type" value="Genomic_DNA"/>
</dbReference>
<keyword evidence="2" id="KW-1185">Reference proteome</keyword>
<dbReference type="AlphaFoldDB" id="A0AAD6TDG5"/>